<evidence type="ECO:0000313" key="4">
    <source>
        <dbReference type="Proteomes" id="UP001218638"/>
    </source>
</evidence>
<feature type="transmembrane region" description="Helical" evidence="1">
    <location>
        <begin position="12"/>
        <end position="34"/>
    </location>
</feature>
<dbReference type="EMBL" id="CP119075">
    <property type="protein sequence ID" value="WED66833.1"/>
    <property type="molecule type" value="Genomic_DNA"/>
</dbReference>
<keyword evidence="1" id="KW-0472">Membrane</keyword>
<reference evidence="2" key="1">
    <citation type="submission" date="2023-03" db="EMBL/GenBank/DDBJ databases">
        <title>Lomoglobus Profundus gen. nov., sp. nov., a novel member of the phylum Verrucomicrobia, isolated from deep-marine sediment of South China Sea.</title>
        <authorList>
            <person name="Ahmad T."/>
            <person name="Ishaq S.E."/>
            <person name="Wang F."/>
        </authorList>
    </citation>
    <scope>NUCLEOTIDE SEQUENCE</scope>
    <source>
        <strain evidence="2">LMO-M01</strain>
    </source>
</reference>
<protein>
    <submittedName>
        <fullName evidence="2">Uncharacterized protein</fullName>
    </submittedName>
</protein>
<dbReference type="Proteomes" id="UP001218638">
    <property type="component" value="Chromosome"/>
</dbReference>
<proteinExistence type="predicted"/>
<dbReference type="EMBL" id="CP119075">
    <property type="protein sequence ID" value="WED65875.1"/>
    <property type="molecule type" value="Genomic_DNA"/>
</dbReference>
<dbReference type="KEGG" id="slom:PXH66_08220"/>
<evidence type="ECO:0000256" key="1">
    <source>
        <dbReference type="SAM" id="Phobius"/>
    </source>
</evidence>
<dbReference type="KEGG" id="slom:PXH66_03310"/>
<keyword evidence="4" id="KW-1185">Reference proteome</keyword>
<dbReference type="AlphaFoldDB" id="A0AAF0CPW7"/>
<keyword evidence="1" id="KW-0812">Transmembrane</keyword>
<gene>
    <name evidence="2" type="ORF">PXH66_03310</name>
    <name evidence="3" type="ORF">PXH66_08220</name>
</gene>
<dbReference type="RefSeq" id="WP_330932221.1">
    <property type="nucleotide sequence ID" value="NZ_CP119075.1"/>
</dbReference>
<keyword evidence="1" id="KW-1133">Transmembrane helix</keyword>
<sequence>MDISAITTELGAIATAGLAAGAIAAVAGVGLMAFKFGGKWAVRVFKSFTS</sequence>
<organism evidence="2 4">
    <name type="scientific">Synoicihabitans lomoniglobus</name>
    <dbReference type="NCBI Taxonomy" id="2909285"/>
    <lineage>
        <taxon>Bacteria</taxon>
        <taxon>Pseudomonadati</taxon>
        <taxon>Verrucomicrobiota</taxon>
        <taxon>Opitutia</taxon>
        <taxon>Opitutales</taxon>
        <taxon>Opitutaceae</taxon>
        <taxon>Synoicihabitans</taxon>
    </lineage>
</organism>
<evidence type="ECO:0000313" key="3">
    <source>
        <dbReference type="EMBL" id="WED66833.1"/>
    </source>
</evidence>
<accession>A0AAF0CPW7</accession>
<evidence type="ECO:0000313" key="2">
    <source>
        <dbReference type="EMBL" id="WED65875.1"/>
    </source>
</evidence>
<name>A0AAF0CPW7_9BACT</name>